<reference evidence="8" key="1">
    <citation type="submission" date="2017-07" db="EMBL/GenBank/DDBJ databases">
        <title>Taro Niue Genome Assembly and Annotation.</title>
        <authorList>
            <person name="Atibalentja N."/>
            <person name="Keating K."/>
            <person name="Fields C.J."/>
        </authorList>
    </citation>
    <scope>NUCLEOTIDE SEQUENCE</scope>
    <source>
        <strain evidence="8">Niue_2</strain>
        <tissue evidence="8">Leaf</tissue>
    </source>
</reference>
<keyword evidence="9" id="KW-1185">Reference proteome</keyword>
<comment type="caution">
    <text evidence="8">The sequence shown here is derived from an EMBL/GenBank/DDBJ whole genome shotgun (WGS) entry which is preliminary data.</text>
</comment>
<keyword evidence="4" id="KW-0238">DNA-binding</keyword>
<dbReference type="SUPFAM" id="SSF90229">
    <property type="entry name" value="CCCH zinc finger"/>
    <property type="match status" value="1"/>
</dbReference>
<feature type="domain" description="C3H1-type" evidence="7">
    <location>
        <begin position="144"/>
        <end position="172"/>
    </location>
</feature>
<dbReference type="EMBL" id="NMUH01007627">
    <property type="protein sequence ID" value="MQM17570.1"/>
    <property type="molecule type" value="Genomic_DNA"/>
</dbReference>
<evidence type="ECO:0000313" key="9">
    <source>
        <dbReference type="Proteomes" id="UP000652761"/>
    </source>
</evidence>
<feature type="compositionally biased region" description="Basic and acidic residues" evidence="6">
    <location>
        <begin position="121"/>
        <end position="147"/>
    </location>
</feature>
<dbReference type="PANTHER" id="PTHR12506">
    <property type="entry name" value="PROTEIN PHOSPHATASE RELATED"/>
    <property type="match status" value="1"/>
</dbReference>
<dbReference type="OrthoDB" id="6053at2759"/>
<keyword evidence="3 5" id="KW-0862">Zinc</keyword>
<feature type="compositionally biased region" description="Basic and acidic residues" evidence="6">
    <location>
        <begin position="33"/>
        <end position="46"/>
    </location>
</feature>
<dbReference type="InterPro" id="IPR036855">
    <property type="entry name" value="Znf_CCCH_sf"/>
</dbReference>
<protein>
    <recommendedName>
        <fullName evidence="7">C3H1-type domain-containing protein</fullName>
    </recommendedName>
</protein>
<proteinExistence type="predicted"/>
<organism evidence="8 9">
    <name type="scientific">Colocasia esculenta</name>
    <name type="common">Wild taro</name>
    <name type="synonym">Arum esculentum</name>
    <dbReference type="NCBI Taxonomy" id="4460"/>
    <lineage>
        <taxon>Eukaryota</taxon>
        <taxon>Viridiplantae</taxon>
        <taxon>Streptophyta</taxon>
        <taxon>Embryophyta</taxon>
        <taxon>Tracheophyta</taxon>
        <taxon>Spermatophyta</taxon>
        <taxon>Magnoliopsida</taxon>
        <taxon>Liliopsida</taxon>
        <taxon>Araceae</taxon>
        <taxon>Aroideae</taxon>
        <taxon>Colocasieae</taxon>
        <taxon>Colocasia</taxon>
    </lineage>
</organism>
<sequence length="239" mass="25453">MPEAAQLGFGSEEMTSPSSSAAGDAEALATEVVDLKLDDGERRGGGEDGDGDSGRLVPPVEGEEGGRPAEGEARTVDVSHQYVSGKEAVAGAEEAEMDKAWRGQEDWMKEREVAEDGAAQEDEKGATHENGEEKGGDKSPHPQRPSEPDCAYYVRTGHCAFGAKCKFNHPLLRGKRVLVVKSSDSEKPHVNSSEGEKSQALPGLFLGLPWVPPSASCALTGFGYFGYRELDPLAEYRSG</sequence>
<dbReference type="AlphaFoldDB" id="A0A843XEB2"/>
<feature type="region of interest" description="Disordered" evidence="6">
    <location>
        <begin position="1"/>
        <end position="149"/>
    </location>
</feature>
<dbReference type="Pfam" id="PF00642">
    <property type="entry name" value="zf-CCCH"/>
    <property type="match status" value="1"/>
</dbReference>
<dbReference type="Proteomes" id="UP000652761">
    <property type="component" value="Unassembled WGS sequence"/>
</dbReference>
<evidence type="ECO:0000313" key="8">
    <source>
        <dbReference type="EMBL" id="MQM17570.1"/>
    </source>
</evidence>
<evidence type="ECO:0000256" key="3">
    <source>
        <dbReference type="ARBA" id="ARBA00022833"/>
    </source>
</evidence>
<evidence type="ECO:0000256" key="4">
    <source>
        <dbReference type="ARBA" id="ARBA00023125"/>
    </source>
</evidence>
<feature type="zinc finger region" description="C3H1-type" evidence="5">
    <location>
        <begin position="144"/>
        <end position="172"/>
    </location>
</feature>
<dbReference type="InterPro" id="IPR000571">
    <property type="entry name" value="Znf_CCCH"/>
</dbReference>
<dbReference type="Gene3D" id="4.10.1000.10">
    <property type="entry name" value="Zinc finger, CCCH-type"/>
    <property type="match status" value="1"/>
</dbReference>
<feature type="compositionally biased region" description="Basic and acidic residues" evidence="6">
    <location>
        <begin position="64"/>
        <end position="77"/>
    </location>
</feature>
<dbReference type="GO" id="GO:0003729">
    <property type="term" value="F:mRNA binding"/>
    <property type="evidence" value="ECO:0007669"/>
    <property type="project" value="TreeGrafter"/>
</dbReference>
<feature type="compositionally biased region" description="Basic and acidic residues" evidence="6">
    <location>
        <begin position="97"/>
        <end position="114"/>
    </location>
</feature>
<accession>A0A843XEB2</accession>
<dbReference type="PANTHER" id="PTHR12506:SF20">
    <property type="entry name" value="ZINC FINGER CCCH DOMAIN-CONTAINING PROTEIN 67"/>
    <property type="match status" value="1"/>
</dbReference>
<dbReference type="PROSITE" id="PS50103">
    <property type="entry name" value="ZF_C3H1"/>
    <property type="match status" value="1"/>
</dbReference>
<dbReference type="InterPro" id="IPR050974">
    <property type="entry name" value="Plant_ZF_CCCH"/>
</dbReference>
<evidence type="ECO:0000256" key="6">
    <source>
        <dbReference type="SAM" id="MobiDB-lite"/>
    </source>
</evidence>
<keyword evidence="1 5" id="KW-0479">Metal-binding</keyword>
<name>A0A843XEB2_COLES</name>
<evidence type="ECO:0000256" key="2">
    <source>
        <dbReference type="ARBA" id="ARBA00022771"/>
    </source>
</evidence>
<keyword evidence="2 5" id="KW-0863">Zinc-finger</keyword>
<gene>
    <name evidence="8" type="ORF">Taro_050542</name>
</gene>
<evidence type="ECO:0000256" key="5">
    <source>
        <dbReference type="PROSITE-ProRule" id="PRU00723"/>
    </source>
</evidence>
<evidence type="ECO:0000259" key="7">
    <source>
        <dbReference type="PROSITE" id="PS50103"/>
    </source>
</evidence>
<evidence type="ECO:0000256" key="1">
    <source>
        <dbReference type="ARBA" id="ARBA00022723"/>
    </source>
</evidence>
<dbReference type="GO" id="GO:0008270">
    <property type="term" value="F:zinc ion binding"/>
    <property type="evidence" value="ECO:0007669"/>
    <property type="project" value="UniProtKB-KW"/>
</dbReference>
<dbReference type="SMART" id="SM00356">
    <property type="entry name" value="ZnF_C3H1"/>
    <property type="match status" value="1"/>
</dbReference>
<dbReference type="GO" id="GO:0003677">
    <property type="term" value="F:DNA binding"/>
    <property type="evidence" value="ECO:0007669"/>
    <property type="project" value="UniProtKB-KW"/>
</dbReference>